<keyword evidence="10 11" id="KW-0472">Membrane</keyword>
<dbReference type="InterPro" id="IPR045150">
    <property type="entry name" value="CYB561D1/2"/>
</dbReference>
<evidence type="ECO:0000256" key="5">
    <source>
        <dbReference type="ARBA" id="ARBA00022692"/>
    </source>
</evidence>
<evidence type="ECO:0000256" key="3">
    <source>
        <dbReference type="ARBA" id="ARBA00022448"/>
    </source>
</evidence>
<dbReference type="CDD" id="cd08761">
    <property type="entry name" value="Cyt_b561_CYB561D2_like"/>
    <property type="match status" value="1"/>
</dbReference>
<accession>A0AAD5X898</accession>
<comment type="cofactor">
    <cofactor evidence="1">
        <name>heme b</name>
        <dbReference type="ChEBI" id="CHEBI:60344"/>
    </cofactor>
</comment>
<protein>
    <recommendedName>
        <fullName evidence="12">Cytochrome b561 domain-containing protein</fullName>
    </recommendedName>
</protein>
<dbReference type="InterPro" id="IPR006593">
    <property type="entry name" value="Cyt_b561/ferric_Rdtase_TM"/>
</dbReference>
<dbReference type="AlphaFoldDB" id="A0AAD5X898"/>
<sequence>MSRNLSLDDEVHRRSSSLRRISFSVTCLRSPHVAYLYMRLTRNLTGTGLVAQIGAVTLLAIIWASVLTNDIILFSYHPLAQSLAIFLLIESILSLQPTHTPAQKRVGQYLHGILNLLALLLLIVGITVIEYNKYLQGPGSHFHSIHGYLGVILAIVLLVQYAVGFTMWAIPSLYGGEERAKAIWKHHRASGYVVLVLLLVTVATATDTPYNHNVLGLKLWVVVVTSTLVLIGVVPRIQKQKLGLSS</sequence>
<evidence type="ECO:0000256" key="11">
    <source>
        <dbReference type="SAM" id="Phobius"/>
    </source>
</evidence>
<evidence type="ECO:0000313" key="13">
    <source>
        <dbReference type="EMBL" id="KAJ3055786.1"/>
    </source>
</evidence>
<evidence type="ECO:0000256" key="10">
    <source>
        <dbReference type="ARBA" id="ARBA00023136"/>
    </source>
</evidence>
<dbReference type="GO" id="GO:0140575">
    <property type="term" value="F:transmembrane monodehydroascorbate reductase activity"/>
    <property type="evidence" value="ECO:0007669"/>
    <property type="project" value="InterPro"/>
</dbReference>
<dbReference type="Gene3D" id="1.20.120.1770">
    <property type="match status" value="1"/>
</dbReference>
<feature type="domain" description="Cytochrome b561" evidence="12">
    <location>
        <begin position="41"/>
        <end position="240"/>
    </location>
</feature>
<keyword evidence="7" id="KW-0249">Electron transport</keyword>
<dbReference type="GO" id="GO:0016020">
    <property type="term" value="C:membrane"/>
    <property type="evidence" value="ECO:0007669"/>
    <property type="project" value="UniProtKB-SubCell"/>
</dbReference>
<feature type="transmembrane region" description="Helical" evidence="11">
    <location>
        <begin position="109"/>
        <end position="129"/>
    </location>
</feature>
<evidence type="ECO:0000256" key="1">
    <source>
        <dbReference type="ARBA" id="ARBA00001970"/>
    </source>
</evidence>
<keyword evidence="4" id="KW-0349">Heme</keyword>
<feature type="transmembrane region" description="Helical" evidence="11">
    <location>
        <begin position="71"/>
        <end position="89"/>
    </location>
</feature>
<name>A0AAD5X898_9FUNG</name>
<keyword evidence="14" id="KW-1185">Reference proteome</keyword>
<dbReference type="GO" id="GO:0046872">
    <property type="term" value="F:metal ion binding"/>
    <property type="evidence" value="ECO:0007669"/>
    <property type="project" value="UniProtKB-KW"/>
</dbReference>
<evidence type="ECO:0000259" key="12">
    <source>
        <dbReference type="PROSITE" id="PS50939"/>
    </source>
</evidence>
<keyword evidence="5 11" id="KW-0812">Transmembrane</keyword>
<dbReference type="PANTHER" id="PTHR15422">
    <property type="entry name" value="OS05G0565100 PROTEIN"/>
    <property type="match status" value="1"/>
</dbReference>
<gene>
    <name evidence="13" type="ORF">HK097_009289</name>
</gene>
<keyword evidence="3" id="KW-0813">Transport</keyword>
<feature type="transmembrane region" description="Helical" evidence="11">
    <location>
        <begin position="217"/>
        <end position="237"/>
    </location>
</feature>
<evidence type="ECO:0000256" key="2">
    <source>
        <dbReference type="ARBA" id="ARBA00004141"/>
    </source>
</evidence>
<dbReference type="PROSITE" id="PS50939">
    <property type="entry name" value="CYTOCHROME_B561"/>
    <property type="match status" value="1"/>
</dbReference>
<reference evidence="13" key="1">
    <citation type="submission" date="2020-05" db="EMBL/GenBank/DDBJ databases">
        <title>Phylogenomic resolution of chytrid fungi.</title>
        <authorList>
            <person name="Stajich J.E."/>
            <person name="Amses K."/>
            <person name="Simmons R."/>
            <person name="Seto K."/>
            <person name="Myers J."/>
            <person name="Bonds A."/>
            <person name="Quandt C.A."/>
            <person name="Barry K."/>
            <person name="Liu P."/>
            <person name="Grigoriev I."/>
            <person name="Longcore J.E."/>
            <person name="James T.Y."/>
        </authorList>
    </citation>
    <scope>NUCLEOTIDE SEQUENCE</scope>
    <source>
        <strain evidence="13">JEL0318</strain>
    </source>
</reference>
<dbReference type="SMART" id="SM00665">
    <property type="entry name" value="B561"/>
    <property type="match status" value="1"/>
</dbReference>
<organism evidence="13 14">
    <name type="scientific">Rhizophlyctis rosea</name>
    <dbReference type="NCBI Taxonomy" id="64517"/>
    <lineage>
        <taxon>Eukaryota</taxon>
        <taxon>Fungi</taxon>
        <taxon>Fungi incertae sedis</taxon>
        <taxon>Chytridiomycota</taxon>
        <taxon>Chytridiomycota incertae sedis</taxon>
        <taxon>Chytridiomycetes</taxon>
        <taxon>Rhizophlyctidales</taxon>
        <taxon>Rhizophlyctidaceae</taxon>
        <taxon>Rhizophlyctis</taxon>
    </lineage>
</organism>
<dbReference type="Pfam" id="PF03188">
    <property type="entry name" value="Cytochrom_B561"/>
    <property type="match status" value="1"/>
</dbReference>
<comment type="subcellular location">
    <subcellularLocation>
        <location evidence="2">Membrane</location>
        <topology evidence="2">Multi-pass membrane protein</topology>
    </subcellularLocation>
</comment>
<dbReference type="PANTHER" id="PTHR15422:SF45">
    <property type="entry name" value="CYTOCHROME B561 DOMAIN-CONTAINING PROTEIN"/>
    <property type="match status" value="1"/>
</dbReference>
<evidence type="ECO:0000256" key="7">
    <source>
        <dbReference type="ARBA" id="ARBA00022982"/>
    </source>
</evidence>
<dbReference type="EMBL" id="JADGJD010000060">
    <property type="protein sequence ID" value="KAJ3055786.1"/>
    <property type="molecule type" value="Genomic_DNA"/>
</dbReference>
<keyword evidence="8 11" id="KW-1133">Transmembrane helix</keyword>
<keyword evidence="9" id="KW-0408">Iron</keyword>
<feature type="transmembrane region" description="Helical" evidence="11">
    <location>
        <begin position="44"/>
        <end position="65"/>
    </location>
</feature>
<comment type="caution">
    <text evidence="13">The sequence shown here is derived from an EMBL/GenBank/DDBJ whole genome shotgun (WGS) entry which is preliminary data.</text>
</comment>
<evidence type="ECO:0000256" key="6">
    <source>
        <dbReference type="ARBA" id="ARBA00022723"/>
    </source>
</evidence>
<evidence type="ECO:0000256" key="4">
    <source>
        <dbReference type="ARBA" id="ARBA00022617"/>
    </source>
</evidence>
<feature type="transmembrane region" description="Helical" evidence="11">
    <location>
        <begin position="189"/>
        <end position="205"/>
    </location>
</feature>
<feature type="transmembrane region" description="Helical" evidence="11">
    <location>
        <begin position="149"/>
        <end position="168"/>
    </location>
</feature>
<dbReference type="Proteomes" id="UP001212841">
    <property type="component" value="Unassembled WGS sequence"/>
</dbReference>
<evidence type="ECO:0000313" key="14">
    <source>
        <dbReference type="Proteomes" id="UP001212841"/>
    </source>
</evidence>
<evidence type="ECO:0000256" key="9">
    <source>
        <dbReference type="ARBA" id="ARBA00023004"/>
    </source>
</evidence>
<keyword evidence="6" id="KW-0479">Metal-binding</keyword>
<evidence type="ECO:0000256" key="8">
    <source>
        <dbReference type="ARBA" id="ARBA00022989"/>
    </source>
</evidence>
<proteinExistence type="predicted"/>